<dbReference type="EMBL" id="UPPP01000057">
    <property type="protein sequence ID" value="VBB05593.1"/>
    <property type="molecule type" value="Genomic_DNA"/>
</dbReference>
<dbReference type="Pfam" id="PF18894">
    <property type="entry name" value="PhageMetallopep"/>
    <property type="match status" value="1"/>
</dbReference>
<dbReference type="OrthoDB" id="1951626at2"/>
<dbReference type="RefSeq" id="WP_122626582.1">
    <property type="nucleotide sequence ID" value="NZ_UPPP01000057.1"/>
</dbReference>
<gene>
    <name evidence="2" type="ORF">LUCI_0803</name>
</gene>
<dbReference type="InterPro" id="IPR043998">
    <property type="entry name" value="Put_Metallopep"/>
</dbReference>
<evidence type="ECO:0000313" key="3">
    <source>
        <dbReference type="Proteomes" id="UP000277811"/>
    </source>
</evidence>
<dbReference type="AlphaFoldDB" id="A0A498R5W1"/>
<protein>
    <recommendedName>
        <fullName evidence="1">Putative phage metallopeptidase domain-containing protein</fullName>
    </recommendedName>
</protein>
<reference evidence="2 3" key="1">
    <citation type="submission" date="2018-06" db="EMBL/GenBank/DDBJ databases">
        <authorList>
            <person name="Strepis N."/>
        </authorList>
    </citation>
    <scope>NUCLEOTIDE SEQUENCE [LARGE SCALE GENOMIC DNA]</scope>
    <source>
        <strain evidence="2">LUCI</strain>
    </source>
</reference>
<accession>A0A498R5W1</accession>
<organism evidence="2 3">
    <name type="scientific">Lucifera butyrica</name>
    <dbReference type="NCBI Taxonomy" id="1351585"/>
    <lineage>
        <taxon>Bacteria</taxon>
        <taxon>Bacillati</taxon>
        <taxon>Bacillota</taxon>
        <taxon>Negativicutes</taxon>
        <taxon>Veillonellales</taxon>
        <taxon>Veillonellaceae</taxon>
        <taxon>Lucifera</taxon>
    </lineage>
</organism>
<keyword evidence="3" id="KW-1185">Reference proteome</keyword>
<evidence type="ECO:0000259" key="1">
    <source>
        <dbReference type="Pfam" id="PF18894"/>
    </source>
</evidence>
<proteinExistence type="predicted"/>
<name>A0A498R5W1_9FIRM</name>
<evidence type="ECO:0000313" key="2">
    <source>
        <dbReference type="EMBL" id="VBB05593.1"/>
    </source>
</evidence>
<dbReference type="Proteomes" id="UP000277811">
    <property type="component" value="Unassembled WGS sequence"/>
</dbReference>
<feature type="domain" description="Putative phage metallopeptidase" evidence="1">
    <location>
        <begin position="16"/>
        <end position="142"/>
    </location>
</feature>
<sequence length="177" mass="21193">MAEESRLIVVDEWSGKYMINEVYRDPAKKLVQKFPEIKHVPVEAILFIDNVDGNGKNRDKVKFAEIRKVPDKWQDLVKQMTNRTFCYMVEFYKKNLEDMTWSQVLLVLYRELRKIDTDGELKAYAIEEWPEVFYSLGTDWQDKHRLITNLIEANGDWDNMRQPRLFEPTESSLRRVK</sequence>